<dbReference type="Proteomes" id="UP000008177">
    <property type="component" value="Unplaced contigs"/>
</dbReference>
<reference evidence="2" key="1">
    <citation type="journal article" date="2011" name="PLoS Genet.">
        <title>Genomic analysis of the necrotrophic fungal pathogens Sclerotinia sclerotiorum and Botrytis cinerea.</title>
        <authorList>
            <person name="Amselem J."/>
            <person name="Cuomo C.A."/>
            <person name="van Kan J.A."/>
            <person name="Viaud M."/>
            <person name="Benito E.P."/>
            <person name="Couloux A."/>
            <person name="Coutinho P.M."/>
            <person name="de Vries R.P."/>
            <person name="Dyer P.S."/>
            <person name="Fillinger S."/>
            <person name="Fournier E."/>
            <person name="Gout L."/>
            <person name="Hahn M."/>
            <person name="Kohn L."/>
            <person name="Lapalu N."/>
            <person name="Plummer K.M."/>
            <person name="Pradier J.M."/>
            <person name="Quevillon E."/>
            <person name="Sharon A."/>
            <person name="Simon A."/>
            <person name="ten Have A."/>
            <person name="Tudzynski B."/>
            <person name="Tudzynski P."/>
            <person name="Wincker P."/>
            <person name="Andrew M."/>
            <person name="Anthouard V."/>
            <person name="Beever R.E."/>
            <person name="Beffa R."/>
            <person name="Benoit I."/>
            <person name="Bouzid O."/>
            <person name="Brault B."/>
            <person name="Chen Z."/>
            <person name="Choquer M."/>
            <person name="Collemare J."/>
            <person name="Cotton P."/>
            <person name="Danchin E.G."/>
            <person name="Da Silva C."/>
            <person name="Gautier A."/>
            <person name="Giraud C."/>
            <person name="Giraud T."/>
            <person name="Gonzalez C."/>
            <person name="Grossetete S."/>
            <person name="Guldener U."/>
            <person name="Henrissat B."/>
            <person name="Howlett B.J."/>
            <person name="Kodira C."/>
            <person name="Kretschmer M."/>
            <person name="Lappartient A."/>
            <person name="Leroch M."/>
            <person name="Levis C."/>
            <person name="Mauceli E."/>
            <person name="Neuveglise C."/>
            <person name="Oeser B."/>
            <person name="Pearson M."/>
            <person name="Poulain J."/>
            <person name="Poussereau N."/>
            <person name="Quesneville H."/>
            <person name="Rascle C."/>
            <person name="Schumacher J."/>
            <person name="Segurens B."/>
            <person name="Sexton A."/>
            <person name="Silva E."/>
            <person name="Sirven C."/>
            <person name="Soanes D.M."/>
            <person name="Talbot N.J."/>
            <person name="Templeton M."/>
            <person name="Yandava C."/>
            <person name="Yarden O."/>
            <person name="Zeng Q."/>
            <person name="Rollins J.A."/>
            <person name="Lebrun M.H."/>
            <person name="Dickman M."/>
        </authorList>
    </citation>
    <scope>NUCLEOTIDE SEQUENCE [LARGE SCALE GENOMIC DNA]</scope>
    <source>
        <strain evidence="2">T4</strain>
    </source>
</reference>
<proteinExistence type="predicted"/>
<sequence length="68" mass="7671">MLHGFLIARHVSAITGQSSTGLFLATCRRCKMNAIHHLYLILSENVIAISMDNGTWLARRFLTIESLR</sequence>
<protein>
    <submittedName>
        <fullName evidence="1">Uncharacterized protein</fullName>
    </submittedName>
</protein>
<organism evidence="1 2">
    <name type="scientific">Botryotinia fuckeliana (strain T4)</name>
    <name type="common">Noble rot fungus</name>
    <name type="synonym">Botrytis cinerea</name>
    <dbReference type="NCBI Taxonomy" id="999810"/>
    <lineage>
        <taxon>Eukaryota</taxon>
        <taxon>Fungi</taxon>
        <taxon>Dikarya</taxon>
        <taxon>Ascomycota</taxon>
        <taxon>Pezizomycotina</taxon>
        <taxon>Leotiomycetes</taxon>
        <taxon>Helotiales</taxon>
        <taxon>Sclerotiniaceae</taxon>
        <taxon>Botrytis</taxon>
    </lineage>
</organism>
<evidence type="ECO:0000313" key="2">
    <source>
        <dbReference type="Proteomes" id="UP000008177"/>
    </source>
</evidence>
<evidence type="ECO:0000313" key="1">
    <source>
        <dbReference type="EMBL" id="CCD33891.1"/>
    </source>
</evidence>
<dbReference type="InParanoid" id="G2XTM3"/>
<accession>G2XTM3</accession>
<dbReference type="EMBL" id="FQ790266">
    <property type="protein sequence ID" value="CCD33891.1"/>
    <property type="molecule type" value="Genomic_DNA"/>
</dbReference>
<dbReference type="HOGENOM" id="CLU_2793681_0_0_1"/>
<name>G2XTM3_BOTF4</name>
<dbReference type="AlphaFoldDB" id="G2XTM3"/>
<gene>
    <name evidence="1" type="ORF">BofuT4_uP062890.1</name>
</gene>